<sequence length="152" mass="15355">MAAEPTTQAFDSADETSAFPMPGGGQGYEAYAGQAGYEGQHTEAFPGSADPTTALTAGALHTEAFPGSADPTSAFPMPGAGQGYEAYAEQAGYEGQYTEAFPGSADPTSAFPAGAAHTSVMPAAGRPAAPGTPQRTPQRTTVMPAHLRPTQT</sequence>
<feature type="non-terminal residue" evidence="2">
    <location>
        <position position="152"/>
    </location>
</feature>
<organism evidence="2 3">
    <name type="scientific">Actinomyces bowdenii</name>
    <dbReference type="NCBI Taxonomy" id="131109"/>
    <lineage>
        <taxon>Bacteria</taxon>
        <taxon>Bacillati</taxon>
        <taxon>Actinomycetota</taxon>
        <taxon>Actinomycetes</taxon>
        <taxon>Actinomycetales</taxon>
        <taxon>Actinomycetaceae</taxon>
        <taxon>Actinomyces</taxon>
    </lineage>
</organism>
<name>A0A853EN16_9ACTO</name>
<dbReference type="AlphaFoldDB" id="A0A853EN16"/>
<evidence type="ECO:0000313" key="2">
    <source>
        <dbReference type="EMBL" id="NYS70554.1"/>
    </source>
</evidence>
<evidence type="ECO:0000313" key="3">
    <source>
        <dbReference type="Proteomes" id="UP000572528"/>
    </source>
</evidence>
<protein>
    <submittedName>
        <fullName evidence="2">Uncharacterized protein</fullName>
    </submittedName>
</protein>
<dbReference type="EMBL" id="JACBXV010000404">
    <property type="protein sequence ID" value="NYS70554.1"/>
    <property type="molecule type" value="Genomic_DNA"/>
</dbReference>
<gene>
    <name evidence="2" type="ORF">HZZ05_13770</name>
</gene>
<dbReference type="Proteomes" id="UP000572528">
    <property type="component" value="Unassembled WGS sequence"/>
</dbReference>
<dbReference type="RefSeq" id="WP_218929440.1">
    <property type="nucleotide sequence ID" value="NZ_JACBXV010000404.1"/>
</dbReference>
<feature type="compositionally biased region" description="Polar residues" evidence="1">
    <location>
        <begin position="1"/>
        <end position="10"/>
    </location>
</feature>
<feature type="compositionally biased region" description="Low complexity" evidence="1">
    <location>
        <begin position="122"/>
        <end position="141"/>
    </location>
</feature>
<feature type="region of interest" description="Disordered" evidence="1">
    <location>
        <begin position="98"/>
        <end position="152"/>
    </location>
</feature>
<accession>A0A853EN16</accession>
<evidence type="ECO:0000256" key="1">
    <source>
        <dbReference type="SAM" id="MobiDB-lite"/>
    </source>
</evidence>
<proteinExistence type="predicted"/>
<feature type="compositionally biased region" description="Low complexity" evidence="1">
    <location>
        <begin position="28"/>
        <end position="39"/>
    </location>
</feature>
<reference evidence="2 3" key="1">
    <citation type="submission" date="2020-07" db="EMBL/GenBank/DDBJ databases">
        <title>MOT database genomes.</title>
        <authorList>
            <person name="Joseph S."/>
            <person name="Aduse-Opoku J."/>
            <person name="Hashim A."/>
            <person name="Wade W."/>
            <person name="Curtis M."/>
        </authorList>
    </citation>
    <scope>NUCLEOTIDE SEQUENCE [LARGE SCALE GENOMIC DNA]</scope>
    <source>
        <strain evidence="2 3">WMus004</strain>
    </source>
</reference>
<feature type="region of interest" description="Disordered" evidence="1">
    <location>
        <begin position="1"/>
        <end position="82"/>
    </location>
</feature>
<comment type="caution">
    <text evidence="2">The sequence shown here is derived from an EMBL/GenBank/DDBJ whole genome shotgun (WGS) entry which is preliminary data.</text>
</comment>